<evidence type="ECO:0000313" key="4">
    <source>
        <dbReference type="EMBL" id="RRS03899.1"/>
    </source>
</evidence>
<evidence type="ECO:0000256" key="2">
    <source>
        <dbReference type="SAM" id="SignalP"/>
    </source>
</evidence>
<keyword evidence="1" id="KW-0472">Membrane</keyword>
<reference evidence="4 5" key="1">
    <citation type="submission" date="2018-12" db="EMBL/GenBank/DDBJ databases">
        <title>The whole draft genome of Aquabacterium sp. SJQ9.</title>
        <authorList>
            <person name="Sun L."/>
            <person name="Gao X."/>
            <person name="Chen W."/>
            <person name="Huang K."/>
        </authorList>
    </citation>
    <scope>NUCLEOTIDE SEQUENCE [LARGE SCALE GENOMIC DNA]</scope>
    <source>
        <strain evidence="4 5">SJQ9</strain>
    </source>
</reference>
<keyword evidence="1" id="KW-1133">Transmembrane helix</keyword>
<evidence type="ECO:0000259" key="3">
    <source>
        <dbReference type="Pfam" id="PF07589"/>
    </source>
</evidence>
<dbReference type="InterPro" id="IPR013424">
    <property type="entry name" value="Ice-binding_C"/>
</dbReference>
<keyword evidence="2" id="KW-0732">Signal</keyword>
<gene>
    <name evidence="4" type="ORF">EIP75_13175</name>
</gene>
<proteinExistence type="predicted"/>
<keyword evidence="1" id="KW-0812">Transmembrane</keyword>
<name>A0A426VAB5_9BURK</name>
<keyword evidence="5" id="KW-1185">Reference proteome</keyword>
<feature type="domain" description="Ice-binding protein C-terminal" evidence="3">
    <location>
        <begin position="218"/>
        <end position="242"/>
    </location>
</feature>
<dbReference type="OrthoDB" id="9150702at2"/>
<dbReference type="Pfam" id="PF07589">
    <property type="entry name" value="PEP-CTERM"/>
    <property type="match status" value="1"/>
</dbReference>
<protein>
    <submittedName>
        <fullName evidence="4">PEP-CTERM sorting domain-containing protein</fullName>
    </submittedName>
</protein>
<dbReference type="RefSeq" id="WP_125243739.1">
    <property type="nucleotide sequence ID" value="NZ_RSED01000009.1"/>
</dbReference>
<accession>A0A426VAB5</accession>
<comment type="caution">
    <text evidence="4">The sequence shown here is derived from an EMBL/GenBank/DDBJ whole genome shotgun (WGS) entry which is preliminary data.</text>
</comment>
<dbReference type="Proteomes" id="UP000269265">
    <property type="component" value="Unassembled WGS sequence"/>
</dbReference>
<dbReference type="AlphaFoldDB" id="A0A426VAB5"/>
<sequence>MKNIVAGALGALTVLAAPLASAENLFFTNSNVVNLPVDRSNGTASSANACVKDGVCSESLSFNTASAGVLTVTAADKGGSHHDSALVYQSKDKNAGLGVVSGYEKKGSFVIDDGNYSLDSKTETLTLSFGASVSLAALYFFPDDRSTHAATHELDKFDGFTLSIDGGKAVEYSFGTLGGQGVSFATPLIGTTFTLGYAKSLSAEDYYLAGAAFTPTTPVPEAGTFGLMALGLGAVALAARRRRA</sequence>
<dbReference type="EMBL" id="RSED01000009">
    <property type="protein sequence ID" value="RRS03899.1"/>
    <property type="molecule type" value="Genomic_DNA"/>
</dbReference>
<feature type="transmembrane region" description="Helical" evidence="1">
    <location>
        <begin position="222"/>
        <end position="239"/>
    </location>
</feature>
<feature type="signal peptide" evidence="2">
    <location>
        <begin position="1"/>
        <end position="22"/>
    </location>
</feature>
<evidence type="ECO:0000313" key="5">
    <source>
        <dbReference type="Proteomes" id="UP000269265"/>
    </source>
</evidence>
<evidence type="ECO:0000256" key="1">
    <source>
        <dbReference type="SAM" id="Phobius"/>
    </source>
</evidence>
<feature type="chain" id="PRO_5019326142" evidence="2">
    <location>
        <begin position="23"/>
        <end position="244"/>
    </location>
</feature>
<organism evidence="4 5">
    <name type="scientific">Aquabacterium soli</name>
    <dbReference type="NCBI Taxonomy" id="2493092"/>
    <lineage>
        <taxon>Bacteria</taxon>
        <taxon>Pseudomonadati</taxon>
        <taxon>Pseudomonadota</taxon>
        <taxon>Betaproteobacteria</taxon>
        <taxon>Burkholderiales</taxon>
        <taxon>Aquabacterium</taxon>
    </lineage>
</organism>